<gene>
    <name evidence="1" type="ORF">SRO942_LOCUS43153</name>
</gene>
<accession>A0A8S2X0N2</accession>
<dbReference type="Proteomes" id="UP000681722">
    <property type="component" value="Unassembled WGS sequence"/>
</dbReference>
<reference evidence="1" key="1">
    <citation type="submission" date="2021-02" db="EMBL/GenBank/DDBJ databases">
        <authorList>
            <person name="Nowell W R."/>
        </authorList>
    </citation>
    <scope>NUCLEOTIDE SEQUENCE</scope>
</reference>
<dbReference type="EMBL" id="CAJOBC010100668">
    <property type="protein sequence ID" value="CAF4468687.1"/>
    <property type="molecule type" value="Genomic_DNA"/>
</dbReference>
<comment type="caution">
    <text evidence="1">The sequence shown here is derived from an EMBL/GenBank/DDBJ whole genome shotgun (WGS) entry which is preliminary data.</text>
</comment>
<proteinExistence type="predicted"/>
<protein>
    <submittedName>
        <fullName evidence="1">Uncharacterized protein</fullName>
    </submittedName>
</protein>
<dbReference type="AlphaFoldDB" id="A0A8S2X0N2"/>
<feature type="non-terminal residue" evidence="1">
    <location>
        <position position="114"/>
    </location>
</feature>
<name>A0A8S2X0N2_9BILA</name>
<evidence type="ECO:0000313" key="1">
    <source>
        <dbReference type="EMBL" id="CAF4468687.1"/>
    </source>
</evidence>
<organism evidence="1 2">
    <name type="scientific">Didymodactylos carnosus</name>
    <dbReference type="NCBI Taxonomy" id="1234261"/>
    <lineage>
        <taxon>Eukaryota</taxon>
        <taxon>Metazoa</taxon>
        <taxon>Spiralia</taxon>
        <taxon>Gnathifera</taxon>
        <taxon>Rotifera</taxon>
        <taxon>Eurotatoria</taxon>
        <taxon>Bdelloidea</taxon>
        <taxon>Philodinida</taxon>
        <taxon>Philodinidae</taxon>
        <taxon>Didymodactylos</taxon>
    </lineage>
</organism>
<evidence type="ECO:0000313" key="2">
    <source>
        <dbReference type="Proteomes" id="UP000681722"/>
    </source>
</evidence>
<sequence length="114" mass="13732">MREVIKWINRKQRKNDVDWEEHALRLLESRVPRIFYNEFIQCLRNERAFPSLMDPPFRVKIENNQISLHCPHRLSILYTFTDTKVALDLELSNAPQNFLLSLWRIFAAVDQHEP</sequence>